<reference evidence="2" key="1">
    <citation type="journal article" date="2020" name="Fungal Divers.">
        <title>Resolving the Mortierellaceae phylogeny through synthesis of multi-gene phylogenetics and phylogenomics.</title>
        <authorList>
            <person name="Vandepol N."/>
            <person name="Liber J."/>
            <person name="Desiro A."/>
            <person name="Na H."/>
            <person name="Kennedy M."/>
            <person name="Barry K."/>
            <person name="Grigoriev I.V."/>
            <person name="Miller A.N."/>
            <person name="O'Donnell K."/>
            <person name="Stajich J.E."/>
            <person name="Bonito G."/>
        </authorList>
    </citation>
    <scope>NUCLEOTIDE SEQUENCE</scope>
    <source>
        <strain evidence="2">CK1249</strain>
    </source>
</reference>
<accession>A0A9P6J3S2</accession>
<comment type="caution">
    <text evidence="2">The sequence shown here is derived from an EMBL/GenBank/DDBJ whole genome shotgun (WGS) entry which is preliminary data.</text>
</comment>
<evidence type="ECO:0000313" key="3">
    <source>
        <dbReference type="Proteomes" id="UP000738359"/>
    </source>
</evidence>
<dbReference type="AlphaFoldDB" id="A0A9P6J3S2"/>
<dbReference type="OrthoDB" id="73348at2759"/>
<dbReference type="SUPFAM" id="SSF118359">
    <property type="entry name" value="Expressed protein At2g23090/F21P24.15"/>
    <property type="match status" value="1"/>
</dbReference>
<protein>
    <recommendedName>
        <fullName evidence="1">C2H2-type domain-containing protein</fullName>
    </recommendedName>
</protein>
<dbReference type="Proteomes" id="UP000738359">
    <property type="component" value="Unassembled WGS sequence"/>
</dbReference>
<dbReference type="InterPro" id="IPR013087">
    <property type="entry name" value="Znf_C2H2_type"/>
</dbReference>
<evidence type="ECO:0000313" key="2">
    <source>
        <dbReference type="EMBL" id="KAF9960636.1"/>
    </source>
</evidence>
<sequence length="123" mass="13555">MGLSTESIKKNGLLRRIAIPSTVLTSQVAKCCIQFSVTCSSIASMVSKERAPRMSWSLCWLANADKRAAANAPPKSQLKAMVDGNKFKCPKCMLMIANYKLIVQHMEAKHPKEPVPSEDSFKV</sequence>
<feature type="domain" description="C2H2-type" evidence="1">
    <location>
        <begin position="89"/>
        <end position="110"/>
    </location>
</feature>
<dbReference type="PROSITE" id="PS00028">
    <property type="entry name" value="ZINC_FINGER_C2H2_1"/>
    <property type="match status" value="1"/>
</dbReference>
<organism evidence="2 3">
    <name type="scientific">Mortierella alpina</name>
    <name type="common">Oleaginous fungus</name>
    <name type="synonym">Mortierella renispora</name>
    <dbReference type="NCBI Taxonomy" id="64518"/>
    <lineage>
        <taxon>Eukaryota</taxon>
        <taxon>Fungi</taxon>
        <taxon>Fungi incertae sedis</taxon>
        <taxon>Mucoromycota</taxon>
        <taxon>Mortierellomycotina</taxon>
        <taxon>Mortierellomycetes</taxon>
        <taxon>Mortierellales</taxon>
        <taxon>Mortierellaceae</taxon>
        <taxon>Mortierella</taxon>
    </lineage>
</organism>
<proteinExistence type="predicted"/>
<evidence type="ECO:0000259" key="1">
    <source>
        <dbReference type="PROSITE" id="PS00028"/>
    </source>
</evidence>
<dbReference type="InterPro" id="IPR026939">
    <property type="entry name" value="ZNF706/At2g23090_sf"/>
</dbReference>
<keyword evidence="3" id="KW-1185">Reference proteome</keyword>
<dbReference type="Gene3D" id="4.10.1050.10">
    <property type="entry name" value="At2g23090-like"/>
    <property type="match status" value="1"/>
</dbReference>
<dbReference type="EMBL" id="JAAAHY010000618">
    <property type="protein sequence ID" value="KAF9960636.1"/>
    <property type="molecule type" value="Genomic_DNA"/>
</dbReference>
<name>A0A9P6J3S2_MORAP</name>
<gene>
    <name evidence="2" type="ORF">BGZ70_008524</name>
</gene>